<dbReference type="InterPro" id="IPR041078">
    <property type="entry name" value="Plavaka"/>
</dbReference>
<comment type="caution">
    <text evidence="2">The sequence shown here is derived from an EMBL/GenBank/DDBJ whole genome shotgun (WGS) entry which is preliminary data.</text>
</comment>
<dbReference type="Pfam" id="PF18759">
    <property type="entry name" value="Plavaka"/>
    <property type="match status" value="1"/>
</dbReference>
<organism evidence="2 3">
    <name type="scientific">Mycena maculata</name>
    <dbReference type="NCBI Taxonomy" id="230809"/>
    <lineage>
        <taxon>Eukaryota</taxon>
        <taxon>Fungi</taxon>
        <taxon>Dikarya</taxon>
        <taxon>Basidiomycota</taxon>
        <taxon>Agaricomycotina</taxon>
        <taxon>Agaricomycetes</taxon>
        <taxon>Agaricomycetidae</taxon>
        <taxon>Agaricales</taxon>
        <taxon>Marasmiineae</taxon>
        <taxon>Mycenaceae</taxon>
        <taxon>Mycena</taxon>
    </lineage>
</organism>
<evidence type="ECO:0000313" key="2">
    <source>
        <dbReference type="EMBL" id="KAJ7748266.1"/>
    </source>
</evidence>
<evidence type="ECO:0000313" key="3">
    <source>
        <dbReference type="Proteomes" id="UP001215280"/>
    </source>
</evidence>
<proteinExistence type="predicted"/>
<keyword evidence="3" id="KW-1185">Reference proteome</keyword>
<reference evidence="2" key="1">
    <citation type="submission" date="2023-03" db="EMBL/GenBank/DDBJ databases">
        <title>Massive genome expansion in bonnet fungi (Mycena s.s.) driven by repeated elements and novel gene families across ecological guilds.</title>
        <authorList>
            <consortium name="Lawrence Berkeley National Laboratory"/>
            <person name="Harder C.B."/>
            <person name="Miyauchi S."/>
            <person name="Viragh M."/>
            <person name="Kuo A."/>
            <person name="Thoen E."/>
            <person name="Andreopoulos B."/>
            <person name="Lu D."/>
            <person name="Skrede I."/>
            <person name="Drula E."/>
            <person name="Henrissat B."/>
            <person name="Morin E."/>
            <person name="Kohler A."/>
            <person name="Barry K."/>
            <person name="LaButti K."/>
            <person name="Morin E."/>
            <person name="Salamov A."/>
            <person name="Lipzen A."/>
            <person name="Mereny Z."/>
            <person name="Hegedus B."/>
            <person name="Baldrian P."/>
            <person name="Stursova M."/>
            <person name="Weitz H."/>
            <person name="Taylor A."/>
            <person name="Grigoriev I.V."/>
            <person name="Nagy L.G."/>
            <person name="Martin F."/>
            <person name="Kauserud H."/>
        </authorList>
    </citation>
    <scope>NUCLEOTIDE SEQUENCE</scope>
    <source>
        <strain evidence="2">CBHHK188m</strain>
    </source>
</reference>
<gene>
    <name evidence="2" type="ORF">DFH07DRAFT_775727</name>
</gene>
<feature type="region of interest" description="Disordered" evidence="1">
    <location>
        <begin position="1"/>
        <end position="42"/>
    </location>
</feature>
<accession>A0AAD7N755</accession>
<dbReference type="Proteomes" id="UP001215280">
    <property type="component" value="Unassembled WGS sequence"/>
</dbReference>
<protein>
    <submittedName>
        <fullName evidence="2">Uncharacterized protein</fullName>
    </submittedName>
</protein>
<feature type="compositionally biased region" description="Basic residues" evidence="1">
    <location>
        <begin position="1"/>
        <end position="10"/>
    </location>
</feature>
<sequence>MQFRHHHLPRRPLLLPTRDLEGNTGLTPQASGGGGATYGPGKTTFEEIRDEEILKGVEVLGPFRDEAEWELAKWLIKHVGHNAANEFLKLSITLTKDPTGATMRKETVELWWRDPVECVRELMGNPMFRDVMRSVAPEELYADEKGEIRVINEMWTGDWWREIQVRKDCLTIHVKETYPELETLAVYYARTGGHRIQLREWPKAIEYSPTSTVST</sequence>
<name>A0AAD7N755_9AGAR</name>
<evidence type="ECO:0000256" key="1">
    <source>
        <dbReference type="SAM" id="MobiDB-lite"/>
    </source>
</evidence>
<dbReference type="EMBL" id="JARJLG010000090">
    <property type="protein sequence ID" value="KAJ7748266.1"/>
    <property type="molecule type" value="Genomic_DNA"/>
</dbReference>
<dbReference type="AlphaFoldDB" id="A0AAD7N755"/>